<dbReference type="EMBL" id="SULG01000049">
    <property type="protein sequence ID" value="TLD41407.1"/>
    <property type="molecule type" value="Genomic_DNA"/>
</dbReference>
<evidence type="ECO:0000259" key="1">
    <source>
        <dbReference type="Pfam" id="PF10040"/>
    </source>
</evidence>
<comment type="caution">
    <text evidence="2">The sequence shown here is derived from an EMBL/GenBank/DDBJ whole genome shotgun (WGS) entry which is preliminary data.</text>
</comment>
<protein>
    <submittedName>
        <fullName evidence="2">CRISPR repeat RNA endoribonuclease Cas6</fullName>
    </submittedName>
</protein>
<name>A0A533Q9P1_9BACT</name>
<accession>A0A533Q9P1</accession>
<dbReference type="AlphaFoldDB" id="A0A533Q9P1"/>
<dbReference type="InterPro" id="IPR019267">
    <property type="entry name" value="CRISPR-assoc_Cas6_C"/>
</dbReference>
<dbReference type="Gene3D" id="3.30.70.1900">
    <property type="match status" value="1"/>
</dbReference>
<reference evidence="2 3" key="1">
    <citation type="submission" date="2019-04" db="EMBL/GenBank/DDBJ databases">
        <title>Genome of a novel bacterium Candidatus Jettenia ecosi reconstructed from metagenome of an anammox bioreactor.</title>
        <authorList>
            <person name="Mardanov A.V."/>
            <person name="Beletsky A.V."/>
            <person name="Ravin N.V."/>
            <person name="Botchkova E.A."/>
            <person name="Litti Y.V."/>
            <person name="Nozhevnikova A.N."/>
        </authorList>
    </citation>
    <scope>NUCLEOTIDE SEQUENCE [LARGE SCALE GENOMIC DNA]</scope>
    <source>
        <strain evidence="2">J2</strain>
    </source>
</reference>
<gene>
    <name evidence="2" type="ORF">JETT_2309</name>
</gene>
<organism evidence="2 3">
    <name type="scientific">Candidatus Jettenia ecosi</name>
    <dbReference type="NCBI Taxonomy" id="2494326"/>
    <lineage>
        <taxon>Bacteria</taxon>
        <taxon>Pseudomonadati</taxon>
        <taxon>Planctomycetota</taxon>
        <taxon>Candidatus Brocadiia</taxon>
        <taxon>Candidatus Brocadiales</taxon>
        <taxon>Candidatus Brocadiaceae</taxon>
        <taxon>Candidatus Jettenia</taxon>
    </lineage>
</organism>
<evidence type="ECO:0000313" key="3">
    <source>
        <dbReference type="Proteomes" id="UP000319783"/>
    </source>
</evidence>
<feature type="domain" description="CRISPR-associated protein Cas6 C-terminal" evidence="1">
    <location>
        <begin position="202"/>
        <end position="325"/>
    </location>
</feature>
<proteinExistence type="predicted"/>
<sequence>MDVATLELLNLALLSKYTFRLRPVNRITLPKFRGAPFRGGFGKALLHAVCPENICNQNYCPQRLQCVYSYIFETPVPDNAEVLRLNTNVTHPFIIELPDDSRNVYGIEDILELHLILIGKAIDYLPYCIFAFERLGMMGMGKERQKYLVENVVTVDNDSETVVFSGREKRFSGKGSQVSFASIVNRRGFDKQQWQNTRSVEVRFITPGRFEYDSKVVMRELEFHVLFRSILRRLSTLLYFHCNEVKLSIDYKQLIEDAKGITVAKNDLIWDDYERYSTRKEQRMKIGGFSGSIRYCGDLEPFIPFLLLAEYIHTGKSVSFGFGQIALH</sequence>
<dbReference type="Pfam" id="PF10040">
    <property type="entry name" value="CRISPR_Cas6"/>
    <property type="match status" value="1"/>
</dbReference>
<dbReference type="Proteomes" id="UP000319783">
    <property type="component" value="Unassembled WGS sequence"/>
</dbReference>
<evidence type="ECO:0000313" key="2">
    <source>
        <dbReference type="EMBL" id="TLD41407.1"/>
    </source>
</evidence>